<dbReference type="CDD" id="cd00192">
    <property type="entry name" value="PTKc"/>
    <property type="match status" value="1"/>
</dbReference>
<gene>
    <name evidence="15" type="ORF">GBAR_LOCUS20837</name>
</gene>
<sequence>MNNETSSVLQIENTTALGVRSHVVECILQNVVPEEFRGDCVLLPRGPCDVIKSATLEIRNGPTPTATSIKTDCGDPPELVNGTIRSRNATLVIYHCDDQHYSPTGASDMSRTCLPNGNWSNEQFYCSLANNSSWMSSPKFHGGATYDVVIITTTVATVLASIIMVLIFGVYCWQRRKMKAKKHEPPMNAETLPADTSEHSFPGHHTSTTSGDTGSSQLQQQPYPLTLTEHLQQELSCKHMLFQKHHLELSKVVGQGESGLVYRGYINSSGGRELVAVKTGKALASPTDKEKLLKEVCVMLSFSHKNVMSLIGLCLDGEVPLLIMPFMINGTVLNYIKQNRETLYFGRSADKKQVESARIASLGVCHQIANGMSYLTKHKFVHRDLAARNCMIDENGVIKVADFGLTEDMYATNYYRRGGGEGGEGGTGGHEEKVPIRWMAPESIEADFYDEKTDVWSFGVTCWEVMTCGGVPYTGIHIMSLLRELNSGHRLDRPSNAVCSDEIWEMMTSCWSTSPGNRPTFTLLVKEFYQMLDNDTSYLKLNDSFKKSQLNTLV</sequence>
<dbReference type="Gene3D" id="2.10.70.10">
    <property type="entry name" value="Complement Module, domain 1"/>
    <property type="match status" value="1"/>
</dbReference>
<feature type="region of interest" description="Disordered" evidence="11">
    <location>
        <begin position="182"/>
        <end position="219"/>
    </location>
</feature>
<dbReference type="GO" id="GO:0016477">
    <property type="term" value="P:cell migration"/>
    <property type="evidence" value="ECO:0007669"/>
    <property type="project" value="TreeGrafter"/>
</dbReference>
<name>A0AA35SX97_GEOBA</name>
<evidence type="ECO:0000259" key="13">
    <source>
        <dbReference type="PROSITE" id="PS50011"/>
    </source>
</evidence>
<dbReference type="SUPFAM" id="SSF57535">
    <property type="entry name" value="Complement control module/SCR domain"/>
    <property type="match status" value="1"/>
</dbReference>
<evidence type="ECO:0000256" key="7">
    <source>
        <dbReference type="ARBA" id="ARBA00023157"/>
    </source>
</evidence>
<keyword evidence="7" id="KW-1015">Disulfide bond</keyword>
<evidence type="ECO:0000256" key="2">
    <source>
        <dbReference type="ARBA" id="ARBA00022679"/>
    </source>
</evidence>
<dbReference type="GO" id="GO:0043235">
    <property type="term" value="C:receptor complex"/>
    <property type="evidence" value="ECO:0007669"/>
    <property type="project" value="TreeGrafter"/>
</dbReference>
<accession>A0AA35SX97</accession>
<dbReference type="PRINTS" id="PR00109">
    <property type="entry name" value="TYRKINASE"/>
</dbReference>
<dbReference type="PROSITE" id="PS00107">
    <property type="entry name" value="PROTEIN_KINASE_ATP"/>
    <property type="match status" value="1"/>
</dbReference>
<dbReference type="Gene3D" id="3.30.200.20">
    <property type="entry name" value="Phosphorylase Kinase, domain 1"/>
    <property type="match status" value="1"/>
</dbReference>
<dbReference type="GO" id="GO:0005886">
    <property type="term" value="C:plasma membrane"/>
    <property type="evidence" value="ECO:0007669"/>
    <property type="project" value="TreeGrafter"/>
</dbReference>
<evidence type="ECO:0000256" key="10">
    <source>
        <dbReference type="PROSITE-ProRule" id="PRU10141"/>
    </source>
</evidence>
<feature type="domain" description="Sushi" evidence="14">
    <location>
        <begin position="71"/>
        <end position="128"/>
    </location>
</feature>
<evidence type="ECO:0000256" key="9">
    <source>
        <dbReference type="PROSITE-ProRule" id="PRU00302"/>
    </source>
</evidence>
<dbReference type="InterPro" id="IPR008266">
    <property type="entry name" value="Tyr_kinase_AS"/>
</dbReference>
<dbReference type="PROSITE" id="PS50923">
    <property type="entry name" value="SUSHI"/>
    <property type="match status" value="1"/>
</dbReference>
<comment type="catalytic activity">
    <reaction evidence="8">
        <text>L-tyrosyl-[protein] + ATP = O-phospho-L-tyrosyl-[protein] + ADP + H(+)</text>
        <dbReference type="Rhea" id="RHEA:10596"/>
        <dbReference type="Rhea" id="RHEA-COMP:10136"/>
        <dbReference type="Rhea" id="RHEA-COMP:20101"/>
        <dbReference type="ChEBI" id="CHEBI:15378"/>
        <dbReference type="ChEBI" id="CHEBI:30616"/>
        <dbReference type="ChEBI" id="CHEBI:46858"/>
        <dbReference type="ChEBI" id="CHEBI:61978"/>
        <dbReference type="ChEBI" id="CHEBI:456216"/>
        <dbReference type="EC" id="2.7.10.1"/>
    </reaction>
</comment>
<evidence type="ECO:0000256" key="5">
    <source>
        <dbReference type="ARBA" id="ARBA00022840"/>
    </source>
</evidence>
<evidence type="ECO:0000256" key="8">
    <source>
        <dbReference type="ARBA" id="ARBA00051243"/>
    </source>
</evidence>
<evidence type="ECO:0000256" key="1">
    <source>
        <dbReference type="ARBA" id="ARBA00004167"/>
    </source>
</evidence>
<evidence type="ECO:0000256" key="11">
    <source>
        <dbReference type="SAM" id="MobiDB-lite"/>
    </source>
</evidence>
<dbReference type="SMART" id="SM00219">
    <property type="entry name" value="TyrKc"/>
    <property type="match status" value="1"/>
</dbReference>
<dbReference type="Gene3D" id="1.10.510.10">
    <property type="entry name" value="Transferase(Phosphotransferase) domain 1"/>
    <property type="match status" value="1"/>
</dbReference>
<dbReference type="PROSITE" id="PS00109">
    <property type="entry name" value="PROTEIN_KINASE_TYR"/>
    <property type="match status" value="1"/>
</dbReference>
<keyword evidence="5 10" id="KW-0067">ATP-binding</keyword>
<dbReference type="InterPro" id="IPR000436">
    <property type="entry name" value="Sushi_SCR_CCP_dom"/>
</dbReference>
<dbReference type="PANTHER" id="PTHR24416">
    <property type="entry name" value="TYROSINE-PROTEIN KINASE RECEPTOR"/>
    <property type="match status" value="1"/>
</dbReference>
<dbReference type="GO" id="GO:0007169">
    <property type="term" value="P:cell surface receptor protein tyrosine kinase signaling pathway"/>
    <property type="evidence" value="ECO:0007669"/>
    <property type="project" value="TreeGrafter"/>
</dbReference>
<dbReference type="SUPFAM" id="SSF56112">
    <property type="entry name" value="Protein kinase-like (PK-like)"/>
    <property type="match status" value="1"/>
</dbReference>
<protein>
    <submittedName>
        <fullName evidence="15">Tyrosine-protein kinase transforming protein ros</fullName>
    </submittedName>
</protein>
<proteinExistence type="predicted"/>
<dbReference type="GO" id="GO:0004714">
    <property type="term" value="F:transmembrane receptor protein tyrosine kinase activity"/>
    <property type="evidence" value="ECO:0007669"/>
    <property type="project" value="UniProtKB-EC"/>
</dbReference>
<keyword evidence="12" id="KW-1133">Transmembrane helix</keyword>
<keyword evidence="2" id="KW-0808">Transferase</keyword>
<dbReference type="InterPro" id="IPR017441">
    <property type="entry name" value="Protein_kinase_ATP_BS"/>
</dbReference>
<organism evidence="15 16">
    <name type="scientific">Geodia barretti</name>
    <name type="common">Barrett's horny sponge</name>
    <dbReference type="NCBI Taxonomy" id="519541"/>
    <lineage>
        <taxon>Eukaryota</taxon>
        <taxon>Metazoa</taxon>
        <taxon>Porifera</taxon>
        <taxon>Demospongiae</taxon>
        <taxon>Heteroscleromorpha</taxon>
        <taxon>Tetractinellida</taxon>
        <taxon>Astrophorina</taxon>
        <taxon>Geodiidae</taxon>
        <taxon>Geodia</taxon>
    </lineage>
</organism>
<evidence type="ECO:0000313" key="15">
    <source>
        <dbReference type="EMBL" id="CAI8037279.1"/>
    </source>
</evidence>
<feature type="compositionally biased region" description="Low complexity" evidence="11">
    <location>
        <begin position="206"/>
        <end position="219"/>
    </location>
</feature>
<reference evidence="15" key="1">
    <citation type="submission" date="2023-03" db="EMBL/GenBank/DDBJ databases">
        <authorList>
            <person name="Steffen K."/>
            <person name="Cardenas P."/>
        </authorList>
    </citation>
    <scope>NUCLEOTIDE SEQUENCE</scope>
</reference>
<dbReference type="EMBL" id="CASHTH010002920">
    <property type="protein sequence ID" value="CAI8037279.1"/>
    <property type="molecule type" value="Genomic_DNA"/>
</dbReference>
<dbReference type="InterPro" id="IPR000719">
    <property type="entry name" value="Prot_kinase_dom"/>
</dbReference>
<evidence type="ECO:0000256" key="4">
    <source>
        <dbReference type="ARBA" id="ARBA00022777"/>
    </source>
</evidence>
<dbReference type="CDD" id="cd00033">
    <property type="entry name" value="CCP"/>
    <property type="match status" value="1"/>
</dbReference>
<dbReference type="Proteomes" id="UP001174909">
    <property type="component" value="Unassembled WGS sequence"/>
</dbReference>
<dbReference type="Pfam" id="PF07714">
    <property type="entry name" value="PK_Tyr_Ser-Thr"/>
    <property type="match status" value="1"/>
</dbReference>
<evidence type="ECO:0000256" key="3">
    <source>
        <dbReference type="ARBA" id="ARBA00022741"/>
    </source>
</evidence>
<dbReference type="SMART" id="SM00032">
    <property type="entry name" value="CCP"/>
    <property type="match status" value="1"/>
</dbReference>
<keyword evidence="16" id="KW-1185">Reference proteome</keyword>
<feature type="transmembrane region" description="Helical" evidence="12">
    <location>
        <begin position="148"/>
        <end position="173"/>
    </location>
</feature>
<evidence type="ECO:0000256" key="12">
    <source>
        <dbReference type="SAM" id="Phobius"/>
    </source>
</evidence>
<dbReference type="PANTHER" id="PTHR24416:SF564">
    <property type="entry name" value="MACROPHAGE-STIMULATING PROTEIN RECEPTOR"/>
    <property type="match status" value="1"/>
</dbReference>
<dbReference type="GO" id="GO:0005524">
    <property type="term" value="F:ATP binding"/>
    <property type="evidence" value="ECO:0007669"/>
    <property type="project" value="UniProtKB-UniRule"/>
</dbReference>
<comment type="caution">
    <text evidence="15">The sequence shown here is derived from an EMBL/GenBank/DDBJ whole genome shotgun (WGS) entry which is preliminary data.</text>
</comment>
<dbReference type="InterPro" id="IPR050122">
    <property type="entry name" value="RTK"/>
</dbReference>
<keyword evidence="9" id="KW-0768">Sushi</keyword>
<feature type="domain" description="Protein kinase" evidence="13">
    <location>
        <begin position="247"/>
        <end position="532"/>
    </location>
</feature>
<comment type="subcellular location">
    <subcellularLocation>
        <location evidence="1">Membrane</location>
        <topology evidence="1">Single-pass membrane protein</topology>
    </subcellularLocation>
</comment>
<dbReference type="InterPro" id="IPR035976">
    <property type="entry name" value="Sushi/SCR/CCP_sf"/>
</dbReference>
<keyword evidence="6" id="KW-0829">Tyrosine-protein kinase</keyword>
<evidence type="ECO:0000313" key="16">
    <source>
        <dbReference type="Proteomes" id="UP001174909"/>
    </source>
</evidence>
<keyword evidence="4 15" id="KW-0418">Kinase</keyword>
<comment type="caution">
    <text evidence="9">Lacks conserved residue(s) required for the propagation of feature annotation.</text>
</comment>
<dbReference type="InterPro" id="IPR020635">
    <property type="entry name" value="Tyr_kinase_cat_dom"/>
</dbReference>
<evidence type="ECO:0000259" key="14">
    <source>
        <dbReference type="PROSITE" id="PS50923"/>
    </source>
</evidence>
<dbReference type="PROSITE" id="PS50011">
    <property type="entry name" value="PROTEIN_KINASE_DOM"/>
    <property type="match status" value="1"/>
</dbReference>
<keyword evidence="12" id="KW-0472">Membrane</keyword>
<keyword evidence="3 10" id="KW-0547">Nucleotide-binding</keyword>
<feature type="binding site" evidence="10">
    <location>
        <position position="278"/>
    </location>
    <ligand>
        <name>ATP</name>
        <dbReference type="ChEBI" id="CHEBI:30616"/>
    </ligand>
</feature>
<keyword evidence="12" id="KW-0812">Transmembrane</keyword>
<evidence type="ECO:0000256" key="6">
    <source>
        <dbReference type="ARBA" id="ARBA00023137"/>
    </source>
</evidence>
<dbReference type="AlphaFoldDB" id="A0AA35SX97"/>
<dbReference type="InterPro" id="IPR001245">
    <property type="entry name" value="Ser-Thr/Tyr_kinase_cat_dom"/>
</dbReference>
<dbReference type="FunFam" id="1.10.510.10:FF:000554">
    <property type="entry name" value="Predicted protein"/>
    <property type="match status" value="1"/>
</dbReference>
<dbReference type="InterPro" id="IPR011009">
    <property type="entry name" value="Kinase-like_dom_sf"/>
</dbReference>